<protein>
    <submittedName>
        <fullName evidence="1">Cytolysin-like protein</fullName>
    </submittedName>
</protein>
<proteinExistence type="predicted"/>
<keyword evidence="2" id="KW-1185">Reference proteome</keyword>
<evidence type="ECO:0000313" key="2">
    <source>
        <dbReference type="Proteomes" id="UP000703269"/>
    </source>
</evidence>
<comment type="caution">
    <text evidence="1">The sequence shown here is derived from an EMBL/GenBank/DDBJ whole genome shotgun (WGS) entry which is preliminary data.</text>
</comment>
<name>A0A9P3GB45_9APHY</name>
<organism evidence="1 2">
    <name type="scientific">Phanerochaete sordida</name>
    <dbReference type="NCBI Taxonomy" id="48140"/>
    <lineage>
        <taxon>Eukaryota</taxon>
        <taxon>Fungi</taxon>
        <taxon>Dikarya</taxon>
        <taxon>Basidiomycota</taxon>
        <taxon>Agaricomycotina</taxon>
        <taxon>Agaricomycetes</taxon>
        <taxon>Polyporales</taxon>
        <taxon>Phanerochaetaceae</taxon>
        <taxon>Phanerochaete</taxon>
    </lineage>
</organism>
<accession>A0A9P3GB45</accession>
<evidence type="ECO:0000313" key="1">
    <source>
        <dbReference type="EMBL" id="GJE91531.1"/>
    </source>
</evidence>
<dbReference type="OrthoDB" id="3031013at2759"/>
<reference evidence="1 2" key="1">
    <citation type="submission" date="2021-08" db="EMBL/GenBank/DDBJ databases">
        <title>Draft Genome Sequence of Phanerochaete sordida strain YK-624.</title>
        <authorList>
            <person name="Mori T."/>
            <person name="Dohra H."/>
            <person name="Suzuki T."/>
            <person name="Kawagishi H."/>
            <person name="Hirai H."/>
        </authorList>
    </citation>
    <scope>NUCLEOTIDE SEQUENCE [LARGE SCALE GENOMIC DNA]</scope>
    <source>
        <strain evidence="1 2">YK-624</strain>
    </source>
</reference>
<dbReference type="CDD" id="cd20228">
    <property type="entry name" value="PFM_TDP-like"/>
    <property type="match status" value="1"/>
</dbReference>
<gene>
    <name evidence="1" type="ORF">PsYK624_076810</name>
</gene>
<dbReference type="Proteomes" id="UP000703269">
    <property type="component" value="Unassembled WGS sequence"/>
</dbReference>
<dbReference type="EMBL" id="BPQB01000022">
    <property type="protein sequence ID" value="GJE91531.1"/>
    <property type="molecule type" value="Genomic_DNA"/>
</dbReference>
<sequence length="290" mass="32295">MAQTKTSWEDLANLGWPINDVFIKANAKRNGTMKDKNDIHLNKSIAADYQWWSYNKLIGDPRIISSVPNSVSREEVAWVYDNMQSTRPFQDAWTETWSNTSSATVSVQASISINIYASVTIFDVASSGYDITVDLARSCAESKEASYALSHSWAIEVDPGEKMSIIRVITTTGETTEYGQKFGVTSDSMVGTEGQKYNGHYYWGYNINSLLGNPQREVNIMGVSRNVTYAFKIVRESVNGVVTTTPLHIDYRDVVSDSGEKLPAAVRERWLKIADRAVGARAVKEVVHAD</sequence>
<dbReference type="AlphaFoldDB" id="A0A9P3GB45"/>